<gene>
    <name evidence="2" type="ORF">Cci01nite_82770</name>
</gene>
<organism evidence="2 3">
    <name type="scientific">Catellatospora citrea</name>
    <dbReference type="NCBI Taxonomy" id="53366"/>
    <lineage>
        <taxon>Bacteria</taxon>
        <taxon>Bacillati</taxon>
        <taxon>Actinomycetota</taxon>
        <taxon>Actinomycetes</taxon>
        <taxon>Micromonosporales</taxon>
        <taxon>Micromonosporaceae</taxon>
        <taxon>Catellatospora</taxon>
    </lineage>
</organism>
<evidence type="ECO:0000256" key="1">
    <source>
        <dbReference type="SAM" id="Phobius"/>
    </source>
</evidence>
<comment type="caution">
    <text evidence="2">The sequence shown here is derived from an EMBL/GenBank/DDBJ whole genome shotgun (WGS) entry which is preliminary data.</text>
</comment>
<dbReference type="AlphaFoldDB" id="A0A8J3P4A8"/>
<proteinExistence type="predicted"/>
<protein>
    <submittedName>
        <fullName evidence="2">Uncharacterized protein</fullName>
    </submittedName>
</protein>
<keyword evidence="1" id="KW-1133">Transmembrane helix</keyword>
<reference evidence="2 3" key="1">
    <citation type="submission" date="2021-01" db="EMBL/GenBank/DDBJ databases">
        <title>Whole genome shotgun sequence of Catellatospora citrea NBRC 14495.</title>
        <authorList>
            <person name="Komaki H."/>
            <person name="Tamura T."/>
        </authorList>
    </citation>
    <scope>NUCLEOTIDE SEQUENCE [LARGE SCALE GENOMIC DNA]</scope>
    <source>
        <strain evidence="2 3">NBRC 14495</strain>
    </source>
</reference>
<feature type="transmembrane region" description="Helical" evidence="1">
    <location>
        <begin position="156"/>
        <end position="176"/>
    </location>
</feature>
<keyword evidence="1" id="KW-0812">Transmembrane</keyword>
<name>A0A8J3P4A8_9ACTN</name>
<keyword evidence="1" id="KW-0472">Membrane</keyword>
<feature type="transmembrane region" description="Helical" evidence="1">
    <location>
        <begin position="122"/>
        <end position="144"/>
    </location>
</feature>
<evidence type="ECO:0000313" key="3">
    <source>
        <dbReference type="Proteomes" id="UP000659904"/>
    </source>
</evidence>
<keyword evidence="3" id="KW-1185">Reference proteome</keyword>
<evidence type="ECO:0000313" key="2">
    <source>
        <dbReference type="EMBL" id="GIG03184.1"/>
    </source>
</evidence>
<sequence>MTAMWFPWLSLPGPVRREAWRLAQADLSHPDPAVQDAAQASLLGMRRAVRAVGFAFFGIWVYRGMVDRLPEAVSLAGLVVSGLMMMTSARHEHMRQLAVAQWPALVARRPGMAQAVRLRLPVLWGLQSIAAVAAAPLVIIWVLVWIRRRGHELDQVVLVACASAAVLILLVGLAVAHRRRARPALEVDRAGVRLPVRGLVLPWDQVAEVAARAADRKSDGRVGLALRLRDPQAFWPTQTVTWWRRLLWGRPGPRAWVFVSDIGVREPVFPAYQAALACHAAHRAATESSTR</sequence>
<accession>A0A8J3P4A8</accession>
<dbReference type="Proteomes" id="UP000659904">
    <property type="component" value="Unassembled WGS sequence"/>
</dbReference>
<dbReference type="EMBL" id="BONH01000077">
    <property type="protein sequence ID" value="GIG03184.1"/>
    <property type="molecule type" value="Genomic_DNA"/>
</dbReference>